<sequence>MDAARLPTAVPAWTVPAGLAGSARACRGLAGQPGVPHTAARAGPGRLVGRAAVGRPAPDSRTGGRIRAGGAVVSIQIPLRGLRATTLGGYLSALGLLRILATQHDTTTRLRWADDLPVLTSACSIDELTAWLVSSYRPSPIVSPWNAGAGFAGNGKSVEAERALAQVEDSQDPRLAVLREAIAAGRKVVAEGRARGWAGESLWVKQHKQSVISLCRNTFPDEALPWIDVAAVLSGPEVHFNPVAGTGGNFGRQELSATYLQHLALILGPEADHRHAAAWVRAALTGAEDVPYKRGAVGQFDPGRAGGVLASIWGEPDKQGFVNPWRTILTCEGLLLFASAAVRRNAAEPGAAWPFSVHATPIGHPTASAGETAKGEIWAPLWERPANLAELEQLFGEGRARWAGAQAKDGLLFALAISALGVDRNLDAFRRFVIVERLGQNPIAIRATDVPVALRNEHALLAEPYVWLARLRRKDKIPAGVAALLRRCDQALFAAITGSDTTAMARFVISFGRLHEAVARSGRLRQDIAPHQPRQSRVWDPSPGIAGQLELQLASALASLAETRAERAMPALRPLLTRVTRSRDRLVWADSPATGSELLGSTLAQALAQAHRLHLEFLKGTPGDTEAPAAEFPVGQTVALSALESFVDGECDDEVTADYLRGLMALGWTTSQPAPALHGRARNPVLSVLLPFFATGPFRLVSTWGADPVAFTATLRPRPDWIARLIAAGPAGVLDDALLRLQLAGCRPMVGRPPDRASALAAHHTSGTRLAAALLMRVRTRDRTTALSAATATRPDKASPVTT</sequence>
<organism evidence="1 2">
    <name type="scientific">Streptomyces calvus</name>
    <dbReference type="NCBI Taxonomy" id="67282"/>
    <lineage>
        <taxon>Bacteria</taxon>
        <taxon>Bacillati</taxon>
        <taxon>Actinomycetota</taxon>
        <taxon>Actinomycetes</taxon>
        <taxon>Kitasatosporales</taxon>
        <taxon>Streptomycetaceae</taxon>
        <taxon>Streptomyces</taxon>
    </lineage>
</organism>
<name>A0A514JZ33_9ACTN</name>
<dbReference type="NCBIfam" id="TIGR04113">
    <property type="entry name" value="cas_csx17"/>
    <property type="match status" value="1"/>
</dbReference>
<gene>
    <name evidence="1" type="primary">csx17</name>
    <name evidence="1" type="ORF">CD934_31185</name>
</gene>
<dbReference type="EMBL" id="CP022310">
    <property type="protein sequence ID" value="QDI72660.1"/>
    <property type="molecule type" value="Genomic_DNA"/>
</dbReference>
<dbReference type="Proteomes" id="UP000316215">
    <property type="component" value="Chromosome"/>
</dbReference>
<protein>
    <submittedName>
        <fullName evidence="1">Type I-U CRISPR-associated protein Csx17</fullName>
    </submittedName>
</protein>
<evidence type="ECO:0000313" key="1">
    <source>
        <dbReference type="EMBL" id="QDI72660.1"/>
    </source>
</evidence>
<dbReference type="KEGG" id="sast:CD934_31185"/>
<evidence type="ECO:0000313" key="2">
    <source>
        <dbReference type="Proteomes" id="UP000316215"/>
    </source>
</evidence>
<proteinExistence type="predicted"/>
<dbReference type="AlphaFoldDB" id="A0A514JZ33"/>
<accession>A0A514JZ33</accession>
<keyword evidence="2" id="KW-1185">Reference proteome</keyword>
<reference evidence="1 2" key="1">
    <citation type="submission" date="2017-07" db="EMBL/GenBank/DDBJ databases">
        <title>The Complete Genome of Streptomyces asterosporus-ZSY.</title>
        <authorList>
            <person name="Zhang S."/>
        </authorList>
    </citation>
    <scope>NUCLEOTIDE SEQUENCE [LARGE SCALE GENOMIC DNA]</scope>
    <source>
        <strain evidence="1 2">DSM 41452</strain>
    </source>
</reference>
<dbReference type="InterPro" id="IPR026483">
    <property type="entry name" value="Cas_Csx17"/>
</dbReference>